<comment type="caution">
    <text evidence="7">The sequence shown here is derived from an EMBL/GenBank/DDBJ whole genome shotgun (WGS) entry which is preliminary data.</text>
</comment>
<protein>
    <submittedName>
        <fullName evidence="7">RNA polymerase subunit sigma-24</fullName>
    </submittedName>
</protein>
<keyword evidence="2" id="KW-0805">Transcription regulation</keyword>
<accession>A0A1Z5HWV9</accession>
<gene>
    <name evidence="7" type="ORF">KKC1_28970</name>
</gene>
<feature type="domain" description="RNA polymerase sigma-70 region 2" evidence="5">
    <location>
        <begin position="25"/>
        <end position="90"/>
    </location>
</feature>
<dbReference type="Gene3D" id="1.10.1740.10">
    <property type="match status" value="1"/>
</dbReference>
<evidence type="ECO:0000256" key="3">
    <source>
        <dbReference type="ARBA" id="ARBA00023082"/>
    </source>
</evidence>
<keyword evidence="3" id="KW-0731">Sigma factor</keyword>
<dbReference type="GO" id="GO:0006352">
    <property type="term" value="P:DNA-templated transcription initiation"/>
    <property type="evidence" value="ECO:0007669"/>
    <property type="project" value="InterPro"/>
</dbReference>
<sequence length="196" mass="23434">MDKLTDEALVEYCLQVNREEGFAEIVRRYQRQIFSLAYRLTNNEEEAKDLAQEIFLHLYRSLDKYDRSRKFFPWMYRVATNVCYTFLRRKPPTAIPIDKVIEFTPLIPHLDSQPEDYCEVKEIQRLVQQAIADLPENYRLPLVLRYLEDLSYRQIAEIMEVPITTVETRLYRGKALLQKRLSVILERGPKRELSRS</sequence>
<dbReference type="Gene3D" id="1.10.10.10">
    <property type="entry name" value="Winged helix-like DNA-binding domain superfamily/Winged helix DNA-binding domain"/>
    <property type="match status" value="1"/>
</dbReference>
<dbReference type="Proteomes" id="UP000197032">
    <property type="component" value="Unassembled WGS sequence"/>
</dbReference>
<dbReference type="AlphaFoldDB" id="A0A1Z5HWV9"/>
<dbReference type="CDD" id="cd06171">
    <property type="entry name" value="Sigma70_r4"/>
    <property type="match status" value="1"/>
</dbReference>
<evidence type="ECO:0000259" key="6">
    <source>
        <dbReference type="Pfam" id="PF08281"/>
    </source>
</evidence>
<dbReference type="Pfam" id="PF08281">
    <property type="entry name" value="Sigma70_r4_2"/>
    <property type="match status" value="1"/>
</dbReference>
<name>A0A1Z5HWV9_9FIRM</name>
<evidence type="ECO:0000313" key="8">
    <source>
        <dbReference type="Proteomes" id="UP000197032"/>
    </source>
</evidence>
<dbReference type="InterPro" id="IPR039425">
    <property type="entry name" value="RNA_pol_sigma-70-like"/>
</dbReference>
<dbReference type="InterPro" id="IPR007627">
    <property type="entry name" value="RNA_pol_sigma70_r2"/>
</dbReference>
<comment type="similarity">
    <text evidence="1">Belongs to the sigma-70 factor family. ECF subfamily.</text>
</comment>
<dbReference type="InterPro" id="IPR013325">
    <property type="entry name" value="RNA_pol_sigma_r2"/>
</dbReference>
<keyword evidence="8" id="KW-1185">Reference proteome</keyword>
<reference evidence="8" key="1">
    <citation type="journal article" date="2017" name="Appl. Environ. Microbiol.">
        <title>Genomic analysis of Calderihabitans maritimus KKC1, a thermophilic hydrogenogenic carboxydotrophic bacterium isolated from marine sediment.</title>
        <authorList>
            <person name="Omae K."/>
            <person name="Yoneda Y."/>
            <person name="Fukuyama Y."/>
            <person name="Yoshida T."/>
            <person name="Sako Y."/>
        </authorList>
    </citation>
    <scope>NUCLEOTIDE SEQUENCE [LARGE SCALE GENOMIC DNA]</scope>
    <source>
        <strain evidence="8">KKC1</strain>
    </source>
</reference>
<proteinExistence type="inferred from homology"/>
<dbReference type="InterPro" id="IPR013249">
    <property type="entry name" value="RNA_pol_sigma70_r4_t2"/>
</dbReference>
<dbReference type="PANTHER" id="PTHR43133:SF51">
    <property type="entry name" value="RNA POLYMERASE SIGMA FACTOR"/>
    <property type="match status" value="1"/>
</dbReference>
<evidence type="ECO:0000259" key="5">
    <source>
        <dbReference type="Pfam" id="PF04542"/>
    </source>
</evidence>
<keyword evidence="4" id="KW-0804">Transcription</keyword>
<feature type="domain" description="RNA polymerase sigma factor 70 region 4 type 2" evidence="6">
    <location>
        <begin position="125"/>
        <end position="177"/>
    </location>
</feature>
<dbReference type="PANTHER" id="PTHR43133">
    <property type="entry name" value="RNA POLYMERASE ECF-TYPE SIGMA FACTO"/>
    <property type="match status" value="1"/>
</dbReference>
<evidence type="ECO:0000256" key="2">
    <source>
        <dbReference type="ARBA" id="ARBA00023015"/>
    </source>
</evidence>
<organism evidence="7 8">
    <name type="scientific">Calderihabitans maritimus</name>
    <dbReference type="NCBI Taxonomy" id="1246530"/>
    <lineage>
        <taxon>Bacteria</taxon>
        <taxon>Bacillati</taxon>
        <taxon>Bacillota</taxon>
        <taxon>Clostridia</taxon>
        <taxon>Neomoorellales</taxon>
        <taxon>Calderihabitantaceae</taxon>
        <taxon>Calderihabitans</taxon>
    </lineage>
</organism>
<dbReference type="Pfam" id="PF04542">
    <property type="entry name" value="Sigma70_r2"/>
    <property type="match status" value="1"/>
</dbReference>
<evidence type="ECO:0000313" key="7">
    <source>
        <dbReference type="EMBL" id="GAW93770.1"/>
    </source>
</evidence>
<dbReference type="GO" id="GO:0016987">
    <property type="term" value="F:sigma factor activity"/>
    <property type="evidence" value="ECO:0007669"/>
    <property type="project" value="UniProtKB-KW"/>
</dbReference>
<dbReference type="RefSeq" id="WP_192868239.1">
    <property type="nucleotide sequence ID" value="NZ_BDGJ01000168.1"/>
</dbReference>
<dbReference type="SUPFAM" id="SSF88659">
    <property type="entry name" value="Sigma3 and sigma4 domains of RNA polymerase sigma factors"/>
    <property type="match status" value="1"/>
</dbReference>
<dbReference type="InterPro" id="IPR013324">
    <property type="entry name" value="RNA_pol_sigma_r3/r4-like"/>
</dbReference>
<dbReference type="SUPFAM" id="SSF88946">
    <property type="entry name" value="Sigma2 domain of RNA polymerase sigma factors"/>
    <property type="match status" value="1"/>
</dbReference>
<dbReference type="InterPro" id="IPR036388">
    <property type="entry name" value="WH-like_DNA-bd_sf"/>
</dbReference>
<dbReference type="NCBIfam" id="TIGR02937">
    <property type="entry name" value="sigma70-ECF"/>
    <property type="match status" value="1"/>
</dbReference>
<evidence type="ECO:0000256" key="4">
    <source>
        <dbReference type="ARBA" id="ARBA00023163"/>
    </source>
</evidence>
<evidence type="ECO:0000256" key="1">
    <source>
        <dbReference type="ARBA" id="ARBA00010641"/>
    </source>
</evidence>
<dbReference type="InterPro" id="IPR014284">
    <property type="entry name" value="RNA_pol_sigma-70_dom"/>
</dbReference>
<dbReference type="GO" id="GO:0003677">
    <property type="term" value="F:DNA binding"/>
    <property type="evidence" value="ECO:0007669"/>
    <property type="project" value="InterPro"/>
</dbReference>
<dbReference type="EMBL" id="BDGJ01000168">
    <property type="protein sequence ID" value="GAW93770.1"/>
    <property type="molecule type" value="Genomic_DNA"/>
</dbReference>